<name>A0A2P4YM97_9STRA</name>
<evidence type="ECO:0000313" key="1">
    <source>
        <dbReference type="EMBL" id="POM78869.1"/>
    </source>
</evidence>
<comment type="caution">
    <text evidence="1">The sequence shown here is derived from an EMBL/GenBank/DDBJ whole genome shotgun (WGS) entry which is preliminary data.</text>
</comment>
<dbReference type="InterPro" id="IPR036770">
    <property type="entry name" value="Ankyrin_rpt-contain_sf"/>
</dbReference>
<organism evidence="1 2">
    <name type="scientific">Phytophthora palmivora</name>
    <dbReference type="NCBI Taxonomy" id="4796"/>
    <lineage>
        <taxon>Eukaryota</taxon>
        <taxon>Sar</taxon>
        <taxon>Stramenopiles</taxon>
        <taxon>Oomycota</taxon>
        <taxon>Peronosporomycetes</taxon>
        <taxon>Peronosporales</taxon>
        <taxon>Peronosporaceae</taxon>
        <taxon>Phytophthora</taxon>
    </lineage>
</organism>
<dbReference type="AlphaFoldDB" id="A0A2P4YM97"/>
<proteinExistence type="predicted"/>
<dbReference type="Gene3D" id="1.25.40.20">
    <property type="entry name" value="Ankyrin repeat-containing domain"/>
    <property type="match status" value="1"/>
</dbReference>
<accession>A0A2P4YM97</accession>
<dbReference type="Proteomes" id="UP000237271">
    <property type="component" value="Unassembled WGS sequence"/>
</dbReference>
<sequence>MERHNLDAEAIAHAVTIASIEGKCGSLKLLVEDCQHGRINVVEVLIGKTSFEHIADMMRSAAKTNCIEMMELLLKVGLDHQPSDDQKRICLIDALRSAVLNSSISMASLLLEKGWNVDVGQLLYIVEDNDTEMAKLLAVKSSQVYLEDALVSCGCKEEC</sequence>
<dbReference type="SUPFAM" id="SSF48403">
    <property type="entry name" value="Ankyrin repeat"/>
    <property type="match status" value="1"/>
</dbReference>
<protein>
    <submittedName>
        <fullName evidence="1">Ankyrin repeat protein</fullName>
    </submittedName>
</protein>
<evidence type="ECO:0000313" key="2">
    <source>
        <dbReference type="Proteomes" id="UP000237271"/>
    </source>
</evidence>
<dbReference type="EMBL" id="NCKW01001887">
    <property type="protein sequence ID" value="POM78869.1"/>
    <property type="molecule type" value="Genomic_DNA"/>
</dbReference>
<gene>
    <name evidence="1" type="ORF">PHPALM_3556</name>
</gene>
<reference evidence="1 2" key="1">
    <citation type="journal article" date="2017" name="Genome Biol. Evol.">
        <title>Phytophthora megakarya and P. palmivora, closely related causal agents of cacao black pod rot, underwent increases in genome sizes and gene numbers by different mechanisms.</title>
        <authorList>
            <person name="Ali S.S."/>
            <person name="Shao J."/>
            <person name="Lary D.J."/>
            <person name="Kronmiller B."/>
            <person name="Shen D."/>
            <person name="Strem M.D."/>
            <person name="Amoako-Attah I."/>
            <person name="Akrofi A.Y."/>
            <person name="Begoude B.A."/>
            <person name="Ten Hoopen G.M."/>
            <person name="Coulibaly K."/>
            <person name="Kebe B.I."/>
            <person name="Melnick R.L."/>
            <person name="Guiltinan M.J."/>
            <person name="Tyler B.M."/>
            <person name="Meinhardt L.W."/>
            <person name="Bailey B.A."/>
        </authorList>
    </citation>
    <scope>NUCLEOTIDE SEQUENCE [LARGE SCALE GENOMIC DNA]</scope>
    <source>
        <strain evidence="2">sbr112.9</strain>
    </source>
</reference>
<keyword evidence="2" id="KW-1185">Reference proteome</keyword>